<accession>A0ACB8QW72</accession>
<protein>
    <submittedName>
        <fullName evidence="1">Uncharacterized protein</fullName>
    </submittedName>
</protein>
<sequence>MSFTNSETRERRRQEVDRATSIQTRAALLGGAQAGVAGIGAATIAHYTWPWFRRQTLAGKAFAVSIVAIFGFVLRAESALLAHEDAQRRNEGEMRLQARLELSKRGVIATETEILKWQRERDAARAGENLGQSS</sequence>
<evidence type="ECO:0000313" key="1">
    <source>
        <dbReference type="EMBL" id="KAI0036074.1"/>
    </source>
</evidence>
<name>A0ACB8QW72_9AGAM</name>
<reference evidence="1" key="1">
    <citation type="submission" date="2021-02" db="EMBL/GenBank/DDBJ databases">
        <authorList>
            <consortium name="DOE Joint Genome Institute"/>
            <person name="Ahrendt S."/>
            <person name="Looney B.P."/>
            <person name="Miyauchi S."/>
            <person name="Morin E."/>
            <person name="Drula E."/>
            <person name="Courty P.E."/>
            <person name="Chicoki N."/>
            <person name="Fauchery L."/>
            <person name="Kohler A."/>
            <person name="Kuo A."/>
            <person name="Labutti K."/>
            <person name="Pangilinan J."/>
            <person name="Lipzen A."/>
            <person name="Riley R."/>
            <person name="Andreopoulos W."/>
            <person name="He G."/>
            <person name="Johnson J."/>
            <person name="Barry K.W."/>
            <person name="Grigoriev I.V."/>
            <person name="Nagy L."/>
            <person name="Hibbett D."/>
            <person name="Henrissat B."/>
            <person name="Matheny P.B."/>
            <person name="Labbe J."/>
            <person name="Martin F."/>
        </authorList>
    </citation>
    <scope>NUCLEOTIDE SEQUENCE</scope>
    <source>
        <strain evidence="1">EC-137</strain>
    </source>
</reference>
<reference evidence="1" key="2">
    <citation type="journal article" date="2022" name="New Phytol.">
        <title>Evolutionary transition to the ectomycorrhizal habit in the genomes of a hyperdiverse lineage of mushroom-forming fungi.</title>
        <authorList>
            <person name="Looney B."/>
            <person name="Miyauchi S."/>
            <person name="Morin E."/>
            <person name="Drula E."/>
            <person name="Courty P.E."/>
            <person name="Kohler A."/>
            <person name="Kuo A."/>
            <person name="LaButti K."/>
            <person name="Pangilinan J."/>
            <person name="Lipzen A."/>
            <person name="Riley R."/>
            <person name="Andreopoulos W."/>
            <person name="He G."/>
            <person name="Johnson J."/>
            <person name="Nolan M."/>
            <person name="Tritt A."/>
            <person name="Barry K.W."/>
            <person name="Grigoriev I.V."/>
            <person name="Nagy L.G."/>
            <person name="Hibbett D."/>
            <person name="Henrissat B."/>
            <person name="Matheny P.B."/>
            <person name="Labbe J."/>
            <person name="Martin F.M."/>
        </authorList>
    </citation>
    <scope>NUCLEOTIDE SEQUENCE</scope>
    <source>
        <strain evidence="1">EC-137</strain>
    </source>
</reference>
<dbReference type="EMBL" id="MU273476">
    <property type="protein sequence ID" value="KAI0036074.1"/>
    <property type="molecule type" value="Genomic_DNA"/>
</dbReference>
<proteinExistence type="predicted"/>
<comment type="caution">
    <text evidence="1">The sequence shown here is derived from an EMBL/GenBank/DDBJ whole genome shotgun (WGS) entry which is preliminary data.</text>
</comment>
<dbReference type="Proteomes" id="UP000814128">
    <property type="component" value="Unassembled WGS sequence"/>
</dbReference>
<organism evidence="1 2">
    <name type="scientific">Vararia minispora EC-137</name>
    <dbReference type="NCBI Taxonomy" id="1314806"/>
    <lineage>
        <taxon>Eukaryota</taxon>
        <taxon>Fungi</taxon>
        <taxon>Dikarya</taxon>
        <taxon>Basidiomycota</taxon>
        <taxon>Agaricomycotina</taxon>
        <taxon>Agaricomycetes</taxon>
        <taxon>Russulales</taxon>
        <taxon>Lachnocladiaceae</taxon>
        <taxon>Vararia</taxon>
    </lineage>
</organism>
<gene>
    <name evidence="1" type="ORF">K488DRAFT_42011</name>
</gene>
<keyword evidence="2" id="KW-1185">Reference proteome</keyword>
<evidence type="ECO:0000313" key="2">
    <source>
        <dbReference type="Proteomes" id="UP000814128"/>
    </source>
</evidence>